<dbReference type="Proteomes" id="UP000480854">
    <property type="component" value="Unassembled WGS sequence"/>
</dbReference>
<dbReference type="OrthoDB" id="7852971at2"/>
<sequence length="106" mass="12156">MTADYSTLSAERFTPHVGQTFRFLAPEDRSTIVEVELTVVTERPEFTPRWAKRTSFTLKFETPGNSELWNGNYLIDHPTEGPMGPFYVVRSIPRDPARACFEVVMN</sequence>
<evidence type="ECO:0000313" key="3">
    <source>
        <dbReference type="Proteomes" id="UP000480854"/>
    </source>
</evidence>
<feature type="domain" description="DUF6916" evidence="1">
    <location>
        <begin position="8"/>
        <end position="104"/>
    </location>
</feature>
<gene>
    <name evidence="2" type="ORF">DS843_27980</name>
</gene>
<organism evidence="2 3">
    <name type="scientific">Roseomonas genomospecies 6</name>
    <dbReference type="NCBI Taxonomy" id="214106"/>
    <lineage>
        <taxon>Bacteria</taxon>
        <taxon>Pseudomonadati</taxon>
        <taxon>Pseudomonadota</taxon>
        <taxon>Alphaproteobacteria</taxon>
        <taxon>Acetobacterales</taxon>
        <taxon>Roseomonadaceae</taxon>
        <taxon>Roseomonas</taxon>
    </lineage>
</organism>
<dbReference type="InterPro" id="IPR054209">
    <property type="entry name" value="DUF6916"/>
</dbReference>
<dbReference type="EMBL" id="QOKW01000038">
    <property type="protein sequence ID" value="KAA0676273.1"/>
    <property type="molecule type" value="Genomic_DNA"/>
</dbReference>
<proteinExistence type="predicted"/>
<comment type="caution">
    <text evidence="2">The sequence shown here is derived from an EMBL/GenBank/DDBJ whole genome shotgun (WGS) entry which is preliminary data.</text>
</comment>
<evidence type="ECO:0000259" key="1">
    <source>
        <dbReference type="Pfam" id="PF21880"/>
    </source>
</evidence>
<protein>
    <recommendedName>
        <fullName evidence="1">DUF6916 domain-containing protein</fullName>
    </recommendedName>
</protein>
<evidence type="ECO:0000313" key="2">
    <source>
        <dbReference type="EMBL" id="KAA0676273.1"/>
    </source>
</evidence>
<dbReference type="AlphaFoldDB" id="A0A9W7NGF6"/>
<name>A0A9W7NGF6_9PROT</name>
<dbReference type="Pfam" id="PF21880">
    <property type="entry name" value="DUF6916"/>
    <property type="match status" value="1"/>
</dbReference>
<reference evidence="2 3" key="1">
    <citation type="submission" date="2018-07" db="EMBL/GenBank/DDBJ databases">
        <title>Genome sequence of Azospirillum sp. ATCC 49961.</title>
        <authorList>
            <person name="Sant'Anna F.H."/>
            <person name="Baldani J.I."/>
            <person name="Zilli J.E."/>
            <person name="Reis V.M."/>
            <person name="Hartmann A."/>
            <person name="Cruz L."/>
            <person name="de Souza E.M."/>
            <person name="de Oliveira Pedrosa F."/>
            <person name="Passaglia L.M.P."/>
        </authorList>
    </citation>
    <scope>NUCLEOTIDE SEQUENCE [LARGE SCALE GENOMIC DNA]</scope>
    <source>
        <strain evidence="2 3">ATCC 49961</strain>
    </source>
</reference>
<keyword evidence="3" id="KW-1185">Reference proteome</keyword>
<accession>A0A9W7NGF6</accession>